<reference evidence="2 3" key="1">
    <citation type="submission" date="2022-09" db="EMBL/GenBank/DDBJ databases">
        <authorList>
            <person name="Palmer J.M."/>
        </authorList>
    </citation>
    <scope>NUCLEOTIDE SEQUENCE [LARGE SCALE GENOMIC DNA]</scope>
    <source>
        <strain evidence="2 3">DSM 7382</strain>
    </source>
</reference>
<evidence type="ECO:0008006" key="4">
    <source>
        <dbReference type="Google" id="ProtNLM"/>
    </source>
</evidence>
<gene>
    <name evidence="2" type="ORF">QCA50_016706</name>
</gene>
<dbReference type="AlphaFoldDB" id="A0AAW0FIY9"/>
<name>A0AAW0FIY9_9APHY</name>
<evidence type="ECO:0000313" key="2">
    <source>
        <dbReference type="EMBL" id="KAK7680197.1"/>
    </source>
</evidence>
<evidence type="ECO:0000313" key="3">
    <source>
        <dbReference type="Proteomes" id="UP001385951"/>
    </source>
</evidence>
<sequence>MSDSNISLCVPRPSSGLDPQVPSVVTTPRPAGLPKDHILVKVDRFGFSANNVSYQALGEAPLFRYFEFHPAPEAGSVSGKTHGLVPVWGFGTIIASSTPKLKAGERIYGYLAPTRYLLLPVEPANINQHYFYIPRPHLPADRRPYNQVTRCASDAQYDPAFEDMTMLYRPLFWTSFWCEDWLNESNYRGAKRVLISSASAKTAFSLAYCIKRRGLKDVRVVGLTSKRNLKFTKGLGLYDEVGVYDDFETHPSLRLDGQDEKWIYMDVTGNEEFNKRVISHFAPSKKLVLGVMLGMTTITPSSSTTASSELPTSSTANELTETNFKPVEKLMLFFMPEWLAMRRRQLSVEKMTTMQLEMWKQLMRDGKDWVRTERVYGGEKVKDAYVKVVKGGLGADAGMIWSMWDGPEQVKAKM</sequence>
<dbReference type="InterPro" id="IPR021276">
    <property type="entry name" value="DUF2855"/>
</dbReference>
<comment type="caution">
    <text evidence="2">The sequence shown here is derived from an EMBL/GenBank/DDBJ whole genome shotgun (WGS) entry which is preliminary data.</text>
</comment>
<feature type="region of interest" description="Disordered" evidence="1">
    <location>
        <begin position="300"/>
        <end position="319"/>
    </location>
</feature>
<proteinExistence type="predicted"/>
<organism evidence="2 3">
    <name type="scientific">Cerrena zonata</name>
    <dbReference type="NCBI Taxonomy" id="2478898"/>
    <lineage>
        <taxon>Eukaryota</taxon>
        <taxon>Fungi</taxon>
        <taxon>Dikarya</taxon>
        <taxon>Basidiomycota</taxon>
        <taxon>Agaricomycotina</taxon>
        <taxon>Agaricomycetes</taxon>
        <taxon>Polyporales</taxon>
        <taxon>Cerrenaceae</taxon>
        <taxon>Cerrena</taxon>
    </lineage>
</organism>
<protein>
    <recommendedName>
        <fullName evidence="4">DUF2855 family protein</fullName>
    </recommendedName>
</protein>
<evidence type="ECO:0000256" key="1">
    <source>
        <dbReference type="SAM" id="MobiDB-lite"/>
    </source>
</evidence>
<dbReference type="Pfam" id="PF11017">
    <property type="entry name" value="DUF2855"/>
    <property type="match status" value="1"/>
</dbReference>
<keyword evidence="3" id="KW-1185">Reference proteome</keyword>
<feature type="compositionally biased region" description="Low complexity" evidence="1">
    <location>
        <begin position="300"/>
        <end position="315"/>
    </location>
</feature>
<accession>A0AAW0FIY9</accession>
<feature type="region of interest" description="Disordered" evidence="1">
    <location>
        <begin position="1"/>
        <end position="28"/>
    </location>
</feature>
<dbReference type="EMBL" id="JASBNA010000051">
    <property type="protein sequence ID" value="KAK7680197.1"/>
    <property type="molecule type" value="Genomic_DNA"/>
</dbReference>
<dbReference type="Proteomes" id="UP001385951">
    <property type="component" value="Unassembled WGS sequence"/>
</dbReference>